<gene>
    <name evidence="2" type="ORF">LQG66_03190</name>
</gene>
<dbReference type="RefSeq" id="WP_231323331.1">
    <property type="nucleotide sequence ID" value="NZ_CP088156.1"/>
</dbReference>
<accession>A0ABY3RD82</accession>
<feature type="signal peptide" evidence="1">
    <location>
        <begin position="1"/>
        <end position="20"/>
    </location>
</feature>
<organism evidence="2 3">
    <name type="scientific">Bradyrhizobium ontarionense</name>
    <dbReference type="NCBI Taxonomy" id="2898149"/>
    <lineage>
        <taxon>Bacteria</taxon>
        <taxon>Pseudomonadati</taxon>
        <taxon>Pseudomonadota</taxon>
        <taxon>Alphaproteobacteria</taxon>
        <taxon>Hyphomicrobiales</taxon>
        <taxon>Nitrobacteraceae</taxon>
        <taxon>Bradyrhizobium</taxon>
    </lineage>
</organism>
<sequence length="155" mass="16920">MTYRKWVVGLLLACSAVSLATAQSLSTRSNGDQYLPRLGDIMNLIQVRHAKLWFAGQAKNWDLAAYELVQLRQSLADAAIFYSGLPVDNVTTLAQPIQSISDAIAAKDGKRFASAVTELTSGCNACHASMDRGYVAMRIPTEKPFGNQDFRPPGR</sequence>
<keyword evidence="3" id="KW-1185">Reference proteome</keyword>
<reference evidence="2" key="1">
    <citation type="journal article" date="2024" name="Antonie Van Leeuwenhoek">
        <title>Bradyrhizobium ontarionense sp. nov., a novel bacterial symbiont isolated from Aeschynomene indica (Indian jointvetch), harbours photosynthesis, nitrogen fixation and nitrous oxide (N2O) reductase genes.</title>
        <authorList>
            <person name="Bromfield E.S.P."/>
            <person name="Cloutier S."/>
        </authorList>
    </citation>
    <scope>NUCLEOTIDE SEQUENCE</scope>
    <source>
        <strain evidence="2">A19</strain>
    </source>
</reference>
<evidence type="ECO:0000313" key="3">
    <source>
        <dbReference type="Proteomes" id="UP001431010"/>
    </source>
</evidence>
<name>A0ABY3RD82_9BRAD</name>
<protein>
    <recommendedName>
        <fullName evidence="4">Cytochrome c domain-containing protein</fullName>
    </recommendedName>
</protein>
<evidence type="ECO:0000256" key="1">
    <source>
        <dbReference type="SAM" id="SignalP"/>
    </source>
</evidence>
<evidence type="ECO:0000313" key="2">
    <source>
        <dbReference type="EMBL" id="UFZ05341.1"/>
    </source>
</evidence>
<keyword evidence="1" id="KW-0732">Signal</keyword>
<dbReference type="Proteomes" id="UP001431010">
    <property type="component" value="Chromosome"/>
</dbReference>
<proteinExistence type="predicted"/>
<evidence type="ECO:0008006" key="4">
    <source>
        <dbReference type="Google" id="ProtNLM"/>
    </source>
</evidence>
<dbReference type="EMBL" id="CP088156">
    <property type="protein sequence ID" value="UFZ05341.1"/>
    <property type="molecule type" value="Genomic_DNA"/>
</dbReference>
<feature type="chain" id="PRO_5047429188" description="Cytochrome c domain-containing protein" evidence="1">
    <location>
        <begin position="21"/>
        <end position="155"/>
    </location>
</feature>